<dbReference type="InterPro" id="IPR050966">
    <property type="entry name" value="Glutamyl_endopeptidase"/>
</dbReference>
<dbReference type="InterPro" id="IPR001254">
    <property type="entry name" value="Trypsin_dom"/>
</dbReference>
<evidence type="ECO:0000313" key="8">
    <source>
        <dbReference type="EMBL" id="MCW6511630.1"/>
    </source>
</evidence>
<evidence type="ECO:0000256" key="6">
    <source>
        <dbReference type="RuleBase" id="RU004296"/>
    </source>
</evidence>
<keyword evidence="9" id="KW-1185">Reference proteome</keyword>
<dbReference type="InterPro" id="IPR008256">
    <property type="entry name" value="Peptidase_S1B"/>
</dbReference>
<dbReference type="Proteomes" id="UP001165667">
    <property type="component" value="Unassembled WGS sequence"/>
</dbReference>
<reference evidence="8" key="1">
    <citation type="submission" date="2022-05" db="EMBL/GenBank/DDBJ databases">
        <authorList>
            <person name="Pankratov T."/>
        </authorList>
    </citation>
    <scope>NUCLEOTIDE SEQUENCE</scope>
    <source>
        <strain evidence="8">BP6-180914</strain>
    </source>
</reference>
<dbReference type="GO" id="GO:0006508">
    <property type="term" value="P:proteolysis"/>
    <property type="evidence" value="ECO:0007669"/>
    <property type="project" value="UniProtKB-KW"/>
</dbReference>
<dbReference type="SUPFAM" id="SSF50494">
    <property type="entry name" value="Trypsin-like serine proteases"/>
    <property type="match status" value="1"/>
</dbReference>
<dbReference type="InterPro" id="IPR043504">
    <property type="entry name" value="Peptidase_S1_PA_chymotrypsin"/>
</dbReference>
<dbReference type="InterPro" id="IPR009003">
    <property type="entry name" value="Peptidase_S1_PA"/>
</dbReference>
<organism evidence="8 9">
    <name type="scientific">Lichenifustis flavocetrariae</name>
    <dbReference type="NCBI Taxonomy" id="2949735"/>
    <lineage>
        <taxon>Bacteria</taxon>
        <taxon>Pseudomonadati</taxon>
        <taxon>Pseudomonadota</taxon>
        <taxon>Alphaproteobacteria</taxon>
        <taxon>Hyphomicrobiales</taxon>
        <taxon>Lichenihabitantaceae</taxon>
        <taxon>Lichenifustis</taxon>
    </lineage>
</organism>
<keyword evidence="4 6" id="KW-0378">Hydrolase</keyword>
<dbReference type="EC" id="3.4.21.-" evidence="6"/>
<sequence length="464" mass="49116">MTFDAMVRQMPYTSEYPYSTVALVQDEIGGQTYEASGVLISPDELLTASHVVYEAGVGTASSVLVAPGYNQGSEPYGVLEGTNFHYNAVNDANDLIGLADSQSDYAVIHLSRPVAAGTMQLGVNVPGGYVNVSGYPASAAGAQTTINEIVSKDPTYSLFDGVDTGSGSSGSPLWYDQNGAATVIGVVSSGDGTNGYDSQITSAAASLIRGWVNADDFPSPLIDVPYYLLNNPDVENAGVSAVAHYNGSGWHEGRDPDPLFSTNGYLDTNTDVARAGVNPVQHYDQSGWKEGRDPSAEFSTILYEQRNPDVAAAGIDPLSHYLSFGEAEGRTALPAIGHGDEIGDFDPHYYLLANPDVARAAMASGNPDAFAYQHYSTLGWHEGRNPDAYFNTDYYLAQNPDVAAAGVDPLTHYEASGWHEGRNPSAAFSTHGYETANPDVAAAGVDPLQHFLAFGAWEGRNPVA</sequence>
<dbReference type="PRINTS" id="PR00839">
    <property type="entry name" value="V8PROTEASE"/>
</dbReference>
<evidence type="ECO:0000259" key="7">
    <source>
        <dbReference type="Pfam" id="PF00089"/>
    </source>
</evidence>
<dbReference type="PANTHER" id="PTHR15462">
    <property type="entry name" value="SERINE PROTEASE"/>
    <property type="match status" value="1"/>
</dbReference>
<accession>A0AA42CQP2</accession>
<evidence type="ECO:0000256" key="5">
    <source>
        <dbReference type="ARBA" id="ARBA00022825"/>
    </source>
</evidence>
<dbReference type="GO" id="GO:0004252">
    <property type="term" value="F:serine-type endopeptidase activity"/>
    <property type="evidence" value="ECO:0007669"/>
    <property type="project" value="InterPro"/>
</dbReference>
<dbReference type="RefSeq" id="WP_282588005.1">
    <property type="nucleotide sequence ID" value="NZ_JAMOIM010000029.1"/>
</dbReference>
<keyword evidence="5 6" id="KW-0720">Serine protease</keyword>
<evidence type="ECO:0000256" key="1">
    <source>
        <dbReference type="ARBA" id="ARBA00008764"/>
    </source>
</evidence>
<feature type="domain" description="Peptidase S1" evidence="7">
    <location>
        <begin position="24"/>
        <end position="195"/>
    </location>
</feature>
<dbReference type="Pfam" id="PF00089">
    <property type="entry name" value="Trypsin"/>
    <property type="match status" value="1"/>
</dbReference>
<comment type="caution">
    <text evidence="8">The sequence shown here is derived from an EMBL/GenBank/DDBJ whole genome shotgun (WGS) entry which is preliminary data.</text>
</comment>
<dbReference type="Gene3D" id="2.40.10.10">
    <property type="entry name" value="Trypsin-like serine proteases"/>
    <property type="match status" value="2"/>
</dbReference>
<dbReference type="AlphaFoldDB" id="A0AA42CQP2"/>
<evidence type="ECO:0000256" key="3">
    <source>
        <dbReference type="ARBA" id="ARBA00022729"/>
    </source>
</evidence>
<name>A0AA42CQP2_9HYPH</name>
<proteinExistence type="inferred from homology"/>
<comment type="similarity">
    <text evidence="1 6">Belongs to the peptidase S1B family.</text>
</comment>
<dbReference type="PANTHER" id="PTHR15462:SF8">
    <property type="entry name" value="SERINE PROTEASE"/>
    <property type="match status" value="1"/>
</dbReference>
<protein>
    <recommendedName>
        <fullName evidence="6">Serine protease</fullName>
        <ecNumber evidence="6">3.4.21.-</ecNumber>
    </recommendedName>
</protein>
<evidence type="ECO:0000256" key="4">
    <source>
        <dbReference type="ARBA" id="ARBA00022801"/>
    </source>
</evidence>
<evidence type="ECO:0000256" key="2">
    <source>
        <dbReference type="ARBA" id="ARBA00022670"/>
    </source>
</evidence>
<dbReference type="EMBL" id="JAMOIM010000029">
    <property type="protein sequence ID" value="MCW6511630.1"/>
    <property type="molecule type" value="Genomic_DNA"/>
</dbReference>
<gene>
    <name evidence="8" type="ORF">M8523_27020</name>
</gene>
<keyword evidence="2 6" id="KW-0645">Protease</keyword>
<evidence type="ECO:0000313" key="9">
    <source>
        <dbReference type="Proteomes" id="UP001165667"/>
    </source>
</evidence>
<keyword evidence="3" id="KW-0732">Signal</keyword>